<dbReference type="OrthoDB" id="482945at2"/>
<evidence type="ECO:0000256" key="16">
    <source>
        <dbReference type="HAMAP-Rule" id="MF_01274"/>
    </source>
</evidence>
<evidence type="ECO:0000256" key="8">
    <source>
        <dbReference type="ARBA" id="ARBA00022679"/>
    </source>
</evidence>
<dbReference type="NCBIfam" id="NF009871">
    <property type="entry name" value="PRK13331.1"/>
    <property type="match status" value="1"/>
</dbReference>
<comment type="catalytic activity">
    <reaction evidence="1 16">
        <text>(R)-pantothenate + ATP = (R)-4'-phosphopantothenate + ADP + H(+)</text>
        <dbReference type="Rhea" id="RHEA:16373"/>
        <dbReference type="ChEBI" id="CHEBI:10986"/>
        <dbReference type="ChEBI" id="CHEBI:15378"/>
        <dbReference type="ChEBI" id="CHEBI:29032"/>
        <dbReference type="ChEBI" id="CHEBI:30616"/>
        <dbReference type="ChEBI" id="CHEBI:456216"/>
        <dbReference type="EC" id="2.7.1.33"/>
    </reaction>
</comment>
<keyword evidence="13 16" id="KW-0173">Coenzyme A biosynthesis</keyword>
<dbReference type="EMBL" id="MRCC01000018">
    <property type="protein sequence ID" value="OKH22921.1"/>
    <property type="molecule type" value="Genomic_DNA"/>
</dbReference>
<organism evidence="17 18">
    <name type="scientific">Chroogloeocystis siderophila 5.2 s.c.1</name>
    <dbReference type="NCBI Taxonomy" id="247279"/>
    <lineage>
        <taxon>Bacteria</taxon>
        <taxon>Bacillati</taxon>
        <taxon>Cyanobacteriota</taxon>
        <taxon>Cyanophyceae</taxon>
        <taxon>Oscillatoriophycideae</taxon>
        <taxon>Chroococcales</taxon>
        <taxon>Chroococcaceae</taxon>
        <taxon>Chroogloeocystis</taxon>
    </lineage>
</organism>
<keyword evidence="10 16" id="KW-0418">Kinase</keyword>
<evidence type="ECO:0000256" key="9">
    <source>
        <dbReference type="ARBA" id="ARBA00022741"/>
    </source>
</evidence>
<dbReference type="PANTHER" id="PTHR34265">
    <property type="entry name" value="TYPE III PANTOTHENATE KINASE"/>
    <property type="match status" value="1"/>
</dbReference>
<dbReference type="HAMAP" id="MF_01274">
    <property type="entry name" value="Pantothen_kinase_3"/>
    <property type="match status" value="1"/>
</dbReference>
<dbReference type="Proteomes" id="UP000185984">
    <property type="component" value="Unassembled WGS sequence"/>
</dbReference>
<feature type="binding site" evidence="16">
    <location>
        <position position="184"/>
    </location>
    <ligand>
        <name>substrate</name>
    </ligand>
</feature>
<dbReference type="InterPro" id="IPR004619">
    <property type="entry name" value="Type_III_PanK"/>
</dbReference>
<comment type="pathway">
    <text evidence="4 16">Cofactor biosynthesis; coenzyme A biosynthesis; CoA from (R)-pantothenate: step 1/5.</text>
</comment>
<feature type="binding site" evidence="16">
    <location>
        <begin position="10"/>
        <end position="17"/>
    </location>
    <ligand>
        <name>ATP</name>
        <dbReference type="ChEBI" id="CHEBI:30616"/>
    </ligand>
</feature>
<dbReference type="Gene3D" id="3.30.420.40">
    <property type="match status" value="1"/>
</dbReference>
<dbReference type="NCBIfam" id="TIGR00671">
    <property type="entry name" value="baf"/>
    <property type="match status" value="1"/>
</dbReference>
<dbReference type="STRING" id="247279.NIES1031_19365"/>
<feature type="active site" description="Proton acceptor" evidence="16">
    <location>
        <position position="108"/>
    </location>
</feature>
<keyword evidence="16" id="KW-0479">Metal-binding</keyword>
<dbReference type="GO" id="GO:0046872">
    <property type="term" value="F:metal ion binding"/>
    <property type="evidence" value="ECO:0007669"/>
    <property type="project" value="UniProtKB-KW"/>
</dbReference>
<evidence type="ECO:0000256" key="12">
    <source>
        <dbReference type="ARBA" id="ARBA00022958"/>
    </source>
</evidence>
<keyword evidence="12 16" id="KW-0630">Potassium</keyword>
<evidence type="ECO:0000256" key="14">
    <source>
        <dbReference type="ARBA" id="ARBA00038036"/>
    </source>
</evidence>
<evidence type="ECO:0000256" key="10">
    <source>
        <dbReference type="ARBA" id="ARBA00022777"/>
    </source>
</evidence>
<comment type="cofactor">
    <cofactor evidence="16">
        <name>NH4(+)</name>
        <dbReference type="ChEBI" id="CHEBI:28938"/>
    </cofactor>
    <cofactor evidence="16">
        <name>K(+)</name>
        <dbReference type="ChEBI" id="CHEBI:29103"/>
    </cofactor>
    <text evidence="16">A monovalent cation. Ammonium or potassium.</text>
</comment>
<protein>
    <recommendedName>
        <fullName evidence="15 16">Type III pantothenate kinase</fullName>
        <ecNumber evidence="6 16">2.7.1.33</ecNumber>
    </recommendedName>
    <alternativeName>
        <fullName evidence="16">PanK-III</fullName>
    </alternativeName>
    <alternativeName>
        <fullName evidence="16">Pantothenic acid kinase</fullName>
    </alternativeName>
</protein>
<keyword evidence="18" id="KW-1185">Reference proteome</keyword>
<dbReference type="InterPro" id="IPR043129">
    <property type="entry name" value="ATPase_NBD"/>
</dbReference>
<gene>
    <name evidence="16" type="primary">coaX</name>
    <name evidence="17" type="ORF">NIES1031_19365</name>
</gene>
<dbReference type="RefSeq" id="WP_073551112.1">
    <property type="nucleotide sequence ID" value="NZ_CAWMVK010000010.1"/>
</dbReference>
<evidence type="ECO:0000256" key="4">
    <source>
        <dbReference type="ARBA" id="ARBA00005225"/>
    </source>
</evidence>
<dbReference type="UniPathway" id="UPA00241">
    <property type="reaction ID" value="UER00352"/>
</dbReference>
<comment type="similarity">
    <text evidence="14 16">Belongs to the type III pantothenate kinase family.</text>
</comment>
<dbReference type="Pfam" id="PF03309">
    <property type="entry name" value="Pan_kinase"/>
    <property type="match status" value="1"/>
</dbReference>
<dbReference type="GO" id="GO:0015937">
    <property type="term" value="P:coenzyme A biosynthetic process"/>
    <property type="evidence" value="ECO:0007669"/>
    <property type="project" value="UniProtKB-UniRule"/>
</dbReference>
<dbReference type="SUPFAM" id="SSF53067">
    <property type="entry name" value="Actin-like ATPase domain"/>
    <property type="match status" value="2"/>
</dbReference>
<proteinExistence type="inferred from homology"/>
<evidence type="ECO:0000313" key="18">
    <source>
        <dbReference type="Proteomes" id="UP000185984"/>
    </source>
</evidence>
<comment type="subcellular location">
    <subcellularLocation>
        <location evidence="3 16">Cytoplasm</location>
    </subcellularLocation>
</comment>
<evidence type="ECO:0000256" key="11">
    <source>
        <dbReference type="ARBA" id="ARBA00022840"/>
    </source>
</evidence>
<comment type="caution">
    <text evidence="17">The sequence shown here is derived from an EMBL/GenBank/DDBJ whole genome shotgun (WGS) entry which is preliminary data.</text>
</comment>
<keyword evidence="11 16" id="KW-0067">ATP-binding</keyword>
<evidence type="ECO:0000256" key="3">
    <source>
        <dbReference type="ARBA" id="ARBA00004496"/>
    </source>
</evidence>
<sequence length="261" mass="28376">MSKSHWLALVIGNSRLHWAWFNAERLQAAWDTAYLPASIVQKLASCHDITDFSQEILAPRAINITSPPIYIASVVPSQTAIWRTYPNLHEITLAQVPLQGVYPTLGIDRALALWGAGATWGFPALVIDAGTALTFTGANGDRTLVGGAILPGVRLQFQALGERTAGLPLVDPQELLSPRWGLSTPTSIQSGVMYTLIAGIKDFVNAWWQEFPASCVAITGGDRTLILNCFQLQHPDIAAKITSAPHLIFQGICCYWASLEE</sequence>
<comment type="function">
    <text evidence="16">Catalyzes the phosphorylation of pantothenate (Pan), the first step in CoA biosynthesis.</text>
</comment>
<keyword evidence="7 16" id="KW-0963">Cytoplasm</keyword>
<evidence type="ECO:0000256" key="1">
    <source>
        <dbReference type="ARBA" id="ARBA00001206"/>
    </source>
</evidence>
<keyword evidence="9 16" id="KW-0547">Nucleotide-binding</keyword>
<feature type="binding site" evidence="16">
    <location>
        <position position="131"/>
    </location>
    <ligand>
        <name>ATP</name>
        <dbReference type="ChEBI" id="CHEBI:30616"/>
    </ligand>
</feature>
<dbReference type="CDD" id="cd24015">
    <property type="entry name" value="ASKHA_NBD_PanK-III"/>
    <property type="match status" value="1"/>
</dbReference>
<reference evidence="17 18" key="1">
    <citation type="submission" date="2016-11" db="EMBL/GenBank/DDBJ databases">
        <title>Draft Genome Sequences of Nine Cyanobacterial Strains from Diverse Habitats.</title>
        <authorList>
            <person name="Zhu T."/>
            <person name="Hou S."/>
            <person name="Lu X."/>
            <person name="Hess W.R."/>
        </authorList>
    </citation>
    <scope>NUCLEOTIDE SEQUENCE [LARGE SCALE GENOMIC DNA]</scope>
    <source>
        <strain evidence="17 18">5.2 s.c.1</strain>
    </source>
</reference>
<comment type="cofactor">
    <cofactor evidence="2">
        <name>K(+)</name>
        <dbReference type="ChEBI" id="CHEBI:29103"/>
    </cofactor>
</comment>
<dbReference type="GO" id="GO:0005524">
    <property type="term" value="F:ATP binding"/>
    <property type="evidence" value="ECO:0007669"/>
    <property type="project" value="UniProtKB-UniRule"/>
</dbReference>
<feature type="binding site" evidence="16">
    <location>
        <position position="102"/>
    </location>
    <ligand>
        <name>substrate</name>
    </ligand>
</feature>
<dbReference type="PANTHER" id="PTHR34265:SF1">
    <property type="entry name" value="TYPE III PANTOTHENATE KINASE"/>
    <property type="match status" value="1"/>
</dbReference>
<evidence type="ECO:0000256" key="5">
    <source>
        <dbReference type="ARBA" id="ARBA00011738"/>
    </source>
</evidence>
<evidence type="ECO:0000256" key="2">
    <source>
        <dbReference type="ARBA" id="ARBA00001958"/>
    </source>
</evidence>
<comment type="subunit">
    <text evidence="5 16">Homodimer.</text>
</comment>
<dbReference type="AlphaFoldDB" id="A0A1U7HH86"/>
<feature type="binding site" evidence="16">
    <location>
        <begin position="106"/>
        <end position="109"/>
    </location>
    <ligand>
        <name>substrate</name>
    </ligand>
</feature>
<evidence type="ECO:0000256" key="7">
    <source>
        <dbReference type="ARBA" id="ARBA00022490"/>
    </source>
</evidence>
<feature type="binding site" evidence="16">
    <location>
        <position position="128"/>
    </location>
    <ligand>
        <name>K(+)</name>
        <dbReference type="ChEBI" id="CHEBI:29103"/>
    </ligand>
</feature>
<evidence type="ECO:0000256" key="13">
    <source>
        <dbReference type="ARBA" id="ARBA00022993"/>
    </source>
</evidence>
<evidence type="ECO:0000256" key="6">
    <source>
        <dbReference type="ARBA" id="ARBA00012102"/>
    </source>
</evidence>
<keyword evidence="8 16" id="KW-0808">Transferase</keyword>
<evidence type="ECO:0000313" key="17">
    <source>
        <dbReference type="EMBL" id="OKH22921.1"/>
    </source>
</evidence>
<name>A0A1U7HH86_9CHRO</name>
<evidence type="ECO:0000256" key="15">
    <source>
        <dbReference type="ARBA" id="ARBA00040883"/>
    </source>
</evidence>
<dbReference type="EC" id="2.7.1.33" evidence="6 16"/>
<accession>A0A1U7HH86</accession>
<dbReference type="GO" id="GO:0005737">
    <property type="term" value="C:cytoplasm"/>
    <property type="evidence" value="ECO:0007669"/>
    <property type="project" value="UniProtKB-SubCell"/>
</dbReference>
<dbReference type="GO" id="GO:0004594">
    <property type="term" value="F:pantothenate kinase activity"/>
    <property type="evidence" value="ECO:0007669"/>
    <property type="project" value="UniProtKB-UniRule"/>
</dbReference>